<dbReference type="SUPFAM" id="SSF55347">
    <property type="entry name" value="Glyceraldehyde-3-phosphate dehydrogenase-like, C-terminal domain"/>
    <property type="match status" value="1"/>
</dbReference>
<dbReference type="InterPro" id="IPR000683">
    <property type="entry name" value="Gfo/Idh/MocA-like_OxRdtase_N"/>
</dbReference>
<dbReference type="GO" id="GO:0000166">
    <property type="term" value="F:nucleotide binding"/>
    <property type="evidence" value="ECO:0007669"/>
    <property type="project" value="InterPro"/>
</dbReference>
<comment type="caution">
    <text evidence="3">The sequence shown here is derived from an EMBL/GenBank/DDBJ whole genome shotgun (WGS) entry which is preliminary data.</text>
</comment>
<keyword evidence="4" id="KW-1185">Reference proteome</keyword>
<dbReference type="PROSITE" id="PS51318">
    <property type="entry name" value="TAT"/>
    <property type="match status" value="1"/>
</dbReference>
<dbReference type="RefSeq" id="WP_136459145.1">
    <property type="nucleotide sequence ID" value="NZ_SRSF01000003.1"/>
</dbReference>
<dbReference type="Pfam" id="PF01408">
    <property type="entry name" value="GFO_IDH_MocA"/>
    <property type="match status" value="1"/>
</dbReference>
<dbReference type="InterPro" id="IPR006311">
    <property type="entry name" value="TAT_signal"/>
</dbReference>
<dbReference type="InterPro" id="IPR050463">
    <property type="entry name" value="Gfo/Idh/MocA_oxidrdct_glycsds"/>
</dbReference>
<evidence type="ECO:0000313" key="4">
    <source>
        <dbReference type="Proteomes" id="UP000308528"/>
    </source>
</evidence>
<dbReference type="Proteomes" id="UP000308528">
    <property type="component" value="Unassembled WGS sequence"/>
</dbReference>
<dbReference type="PANTHER" id="PTHR43818">
    <property type="entry name" value="BCDNA.GH03377"/>
    <property type="match status" value="1"/>
</dbReference>
<evidence type="ECO:0000259" key="2">
    <source>
        <dbReference type="Pfam" id="PF19051"/>
    </source>
</evidence>
<dbReference type="SUPFAM" id="SSF51735">
    <property type="entry name" value="NAD(P)-binding Rossmann-fold domains"/>
    <property type="match status" value="1"/>
</dbReference>
<dbReference type="EMBL" id="SRSF01000003">
    <property type="protein sequence ID" value="THH40030.1"/>
    <property type="molecule type" value="Genomic_DNA"/>
</dbReference>
<dbReference type="AlphaFoldDB" id="A0A4S4NUW0"/>
<feature type="domain" description="Gfo/Idh/MocA-like oxidoreductase N-terminal" evidence="1">
    <location>
        <begin position="40"/>
        <end position="170"/>
    </location>
</feature>
<dbReference type="Gene3D" id="3.30.360.10">
    <property type="entry name" value="Dihydrodipicolinate Reductase, domain 2"/>
    <property type="match status" value="1"/>
</dbReference>
<protein>
    <submittedName>
        <fullName evidence="3">Gfo/Idh/MocA family oxidoreductase</fullName>
    </submittedName>
</protein>
<evidence type="ECO:0000313" key="3">
    <source>
        <dbReference type="EMBL" id="THH40030.1"/>
    </source>
</evidence>
<organism evidence="3 4">
    <name type="scientific">Neolewinella litorea</name>
    <dbReference type="NCBI Taxonomy" id="2562452"/>
    <lineage>
        <taxon>Bacteria</taxon>
        <taxon>Pseudomonadati</taxon>
        <taxon>Bacteroidota</taxon>
        <taxon>Saprospiria</taxon>
        <taxon>Saprospirales</taxon>
        <taxon>Lewinellaceae</taxon>
        <taxon>Neolewinella</taxon>
    </lineage>
</organism>
<dbReference type="InterPro" id="IPR043906">
    <property type="entry name" value="Gfo/Idh/MocA_OxRdtase_bact_C"/>
</dbReference>
<sequence length="428" mass="46424">MTNSRRTFLRQSAAAAAGITFIPSYLSAGIGGNRANTDLAIGFIGCGRQGLGLARNLANVPGTRLVAACDVHSAKLEHFVGQVMERAAADSGGSAQTAVRSYSDYRALLEHEGLDAVVVATPDHQHATICVAALDRGLHVYCEKPLAHTIEEGRSMVEATQRNNKVLQTGSMQRSMFNFQKAVEVIRAGKLGEVKEVIVSIGGPPRAFDLPAQPLPEGVDWSGWIGPTVDRPYHPDLLPPIDADYWGRWRHYAEFGGGMVTDWGAHMFDIVQWALEKDTTGPTRFYPPLEENAQQGLTLFYADGTRVEHRDFGRGNAVRFVGSEGTLDVARGFIDSTVPDLLSYGDMNHESAVPALVSHLTDFTEAVRSGGTPICPAETGHRTATVCTLSNIAYRLGRPLEWDPGKERIKGDARANRLLGDAYRNSLA</sequence>
<dbReference type="InterPro" id="IPR036291">
    <property type="entry name" value="NAD(P)-bd_dom_sf"/>
</dbReference>
<accession>A0A4S4NUW0</accession>
<gene>
    <name evidence="3" type="ORF">E4021_10530</name>
</gene>
<evidence type="ECO:0000259" key="1">
    <source>
        <dbReference type="Pfam" id="PF01408"/>
    </source>
</evidence>
<dbReference type="OrthoDB" id="9763611at2"/>
<dbReference type="Pfam" id="PF19051">
    <property type="entry name" value="GFO_IDH_MocA_C2"/>
    <property type="match status" value="1"/>
</dbReference>
<feature type="domain" description="Gfo/Idh/MocA-like oxidoreductase bacterial type C-terminal" evidence="2">
    <location>
        <begin position="209"/>
        <end position="426"/>
    </location>
</feature>
<dbReference type="Gene3D" id="3.40.50.720">
    <property type="entry name" value="NAD(P)-binding Rossmann-like Domain"/>
    <property type="match status" value="1"/>
</dbReference>
<dbReference type="PANTHER" id="PTHR43818:SF5">
    <property type="entry name" value="OXIDOREDUCTASE FAMILY PROTEIN"/>
    <property type="match status" value="1"/>
</dbReference>
<name>A0A4S4NUW0_9BACT</name>
<reference evidence="3 4" key="1">
    <citation type="submission" date="2019-04" db="EMBL/GenBank/DDBJ databases">
        <title>Lewinella litorea sp. nov., isolated from a marine sand.</title>
        <authorList>
            <person name="Yoon J.-H."/>
        </authorList>
    </citation>
    <scope>NUCLEOTIDE SEQUENCE [LARGE SCALE GENOMIC DNA]</scope>
    <source>
        <strain evidence="3 4">HSMS-39</strain>
    </source>
</reference>
<proteinExistence type="predicted"/>